<feature type="compositionally biased region" description="Basic residues" evidence="1">
    <location>
        <begin position="429"/>
        <end position="443"/>
    </location>
</feature>
<feature type="region of interest" description="Disordered" evidence="1">
    <location>
        <begin position="100"/>
        <end position="131"/>
    </location>
</feature>
<evidence type="ECO:0000259" key="2">
    <source>
        <dbReference type="Pfam" id="PF06534"/>
    </source>
</evidence>
<keyword evidence="4" id="KW-1185">Reference proteome</keyword>
<dbReference type="GO" id="GO:0005886">
    <property type="term" value="C:plasma membrane"/>
    <property type="evidence" value="ECO:0007669"/>
    <property type="project" value="TreeGrafter"/>
</dbReference>
<dbReference type="Pfam" id="PF06534">
    <property type="entry name" value="RGM_C"/>
    <property type="match status" value="1"/>
</dbReference>
<feature type="compositionally biased region" description="Polar residues" evidence="1">
    <location>
        <begin position="117"/>
        <end position="129"/>
    </location>
</feature>
<dbReference type="PANTHER" id="PTHR31428">
    <property type="entry name" value="RGM DOMAIN FAMILY MEMBER DRAG-1"/>
    <property type="match status" value="1"/>
</dbReference>
<dbReference type="GO" id="GO:0030509">
    <property type="term" value="P:BMP signaling pathway"/>
    <property type="evidence" value="ECO:0007669"/>
    <property type="project" value="TreeGrafter"/>
</dbReference>
<proteinExistence type="predicted"/>
<dbReference type="EMBL" id="JAPWDV010000003">
    <property type="protein sequence ID" value="KAJ6216770.1"/>
    <property type="molecule type" value="Genomic_DNA"/>
</dbReference>
<feature type="region of interest" description="Disordered" evidence="1">
    <location>
        <begin position="58"/>
        <end position="87"/>
    </location>
</feature>
<feature type="domain" description="Repulsive guidance molecule C-terminal" evidence="2">
    <location>
        <begin position="150"/>
        <end position="326"/>
    </location>
</feature>
<dbReference type="InterPro" id="IPR040287">
    <property type="entry name" value="RGM"/>
</dbReference>
<evidence type="ECO:0000256" key="1">
    <source>
        <dbReference type="SAM" id="MobiDB-lite"/>
    </source>
</evidence>
<accession>A0A9Q0M3K0</accession>
<dbReference type="PANTHER" id="PTHR31428:SF6">
    <property type="entry name" value="REPULSIVE GUIDANCE MOLECULE B HOMOLOG DRAG-1"/>
    <property type="match status" value="1"/>
</dbReference>
<feature type="compositionally biased region" description="Polar residues" evidence="1">
    <location>
        <begin position="452"/>
        <end position="462"/>
    </location>
</feature>
<feature type="region of interest" description="Disordered" evidence="1">
    <location>
        <begin position="475"/>
        <end position="497"/>
    </location>
</feature>
<gene>
    <name evidence="3" type="ORF">RDWZM_007927</name>
</gene>
<feature type="compositionally biased region" description="Acidic residues" evidence="1">
    <location>
        <begin position="362"/>
        <end position="389"/>
    </location>
</feature>
<dbReference type="Gene3D" id="3.40.1000.10">
    <property type="entry name" value="Mog1/PsbP, alpha/beta/alpha sandwich"/>
    <property type="match status" value="1"/>
</dbReference>
<feature type="region of interest" description="Disordered" evidence="1">
    <location>
        <begin position="362"/>
        <end position="463"/>
    </location>
</feature>
<dbReference type="GO" id="GO:0015026">
    <property type="term" value="F:coreceptor activity"/>
    <property type="evidence" value="ECO:0007669"/>
    <property type="project" value="TreeGrafter"/>
</dbReference>
<evidence type="ECO:0000313" key="3">
    <source>
        <dbReference type="EMBL" id="KAJ6216770.1"/>
    </source>
</evidence>
<feature type="compositionally biased region" description="Basic and acidic residues" evidence="1">
    <location>
        <begin position="390"/>
        <end position="410"/>
    </location>
</feature>
<organism evidence="3 4">
    <name type="scientific">Blomia tropicalis</name>
    <name type="common">Mite</name>
    <dbReference type="NCBI Taxonomy" id="40697"/>
    <lineage>
        <taxon>Eukaryota</taxon>
        <taxon>Metazoa</taxon>
        <taxon>Ecdysozoa</taxon>
        <taxon>Arthropoda</taxon>
        <taxon>Chelicerata</taxon>
        <taxon>Arachnida</taxon>
        <taxon>Acari</taxon>
        <taxon>Acariformes</taxon>
        <taxon>Sarcoptiformes</taxon>
        <taxon>Astigmata</taxon>
        <taxon>Glycyphagoidea</taxon>
        <taxon>Echimyopodidae</taxon>
        <taxon>Blomia</taxon>
    </lineage>
</organism>
<dbReference type="AlphaFoldDB" id="A0A9Q0M3K0"/>
<name>A0A9Q0M3K0_BLOTA</name>
<sequence>MKITSTINHQYCLPAAYNFTIGMKIVSNIQFSIASKTFSSMIANPEEQLDRTFTFTQPLSSQQQPTARLGKKVRKERTRRDTSDSSYVRTANDAVRSYLQQSNEPEFKDSNLKHEPSLSSMPNKPQQSEPAKVTELVYKPIQPPTPSLTCIIFGDPHIRTFDSRYQTCNCLGARSLIEHPLFDVQITNSRINEPFNSTGVTKVTVLVRAFSPCSIQSNLLYETDSLSQNTPSSTFSDGSNFYNRMIYIKQTMDGMVATIYLDHIGARIHISQFLHTKFLNVVIKFRTATSVVNQNLVMNAISPISLCKSGCLPRELIDIERELIKAGIDTKAPIRGIKQSVEHVHEEMIIDQDQQLYDDMDLEEEEEDEDDDDDDDDDDDGGGGGDEIDNYNHEKFDPRQILRPQPNERGRRVKKDSIQSSLSTTSTTKRPKRQRNGQRKRNRTEKNNNKNLKSPQLKTSEILSPPIELHLISSMLSSTSSSSSPEPSTTTNTTTISPKLSDLFQSKQFEHQIVAAQPPILSMMDQCNELKAFYRLTCLYDTVFKSVVSSMPHQFAESFDEPRVNELAMELNQTQAKTDQIPSSSNQLSFTLFNVSIFRIEMNVAKMIAVGKQGRPFPENEQELGSFCRETTRLNNEIEAFFKNCYQREVRDNANLLIYSIKSSLRRYCGKKRTKAITDLLQVASCANREVRTQIPCMEQFINDTKPLIYIDDHRNKIPYTCCNYVHAVRCVESYLDKVPCIGNRQPIILDFVRGLTQGLINVLCGEYNETTDQCDILGRPPKPKKMGRTKYSTFAFVLVDLLESIPKLDRELQ</sequence>
<comment type="caution">
    <text evidence="3">The sequence shown here is derived from an EMBL/GenBank/DDBJ whole genome shotgun (WGS) entry which is preliminary data.</text>
</comment>
<reference evidence="3" key="1">
    <citation type="submission" date="2022-12" db="EMBL/GenBank/DDBJ databases">
        <title>Genome assemblies of Blomia tropicalis.</title>
        <authorList>
            <person name="Cui Y."/>
        </authorList>
    </citation>
    <scope>NUCLEOTIDE SEQUENCE</scope>
    <source>
        <tissue evidence="3">Adult mites</tissue>
    </source>
</reference>
<dbReference type="Proteomes" id="UP001142055">
    <property type="component" value="Chromosome 3"/>
</dbReference>
<dbReference type="InterPro" id="IPR009496">
    <property type="entry name" value="RGM_C"/>
</dbReference>
<feature type="compositionally biased region" description="Basic and acidic residues" evidence="1">
    <location>
        <begin position="105"/>
        <end position="116"/>
    </location>
</feature>
<protein>
    <recommendedName>
        <fullName evidence="2">Repulsive guidance molecule C-terminal domain-containing protein</fullName>
    </recommendedName>
</protein>
<evidence type="ECO:0000313" key="4">
    <source>
        <dbReference type="Proteomes" id="UP001142055"/>
    </source>
</evidence>